<dbReference type="SUPFAM" id="SSF159894">
    <property type="entry name" value="YgaC/TfoX-N like"/>
    <property type="match status" value="1"/>
</dbReference>
<protein>
    <submittedName>
        <fullName evidence="2">TfoX/Sxy family protein</fullName>
    </submittedName>
</protein>
<evidence type="ECO:0000313" key="2">
    <source>
        <dbReference type="EMBL" id="QNM08393.1"/>
    </source>
</evidence>
<reference evidence="2 3" key="1">
    <citation type="submission" date="2020-08" db="EMBL/GenBank/DDBJ databases">
        <authorList>
            <person name="Liu C."/>
            <person name="Sun Q."/>
        </authorList>
    </citation>
    <scope>NUCLEOTIDE SEQUENCE [LARGE SCALE GENOMIC DNA]</scope>
    <source>
        <strain evidence="2 3">NSJ-29</strain>
    </source>
</reference>
<proteinExistence type="predicted"/>
<organism evidence="2 3">
    <name type="scientific">Wansuia hejianensis</name>
    <dbReference type="NCBI Taxonomy" id="2763667"/>
    <lineage>
        <taxon>Bacteria</taxon>
        <taxon>Bacillati</taxon>
        <taxon>Bacillota</taxon>
        <taxon>Clostridia</taxon>
        <taxon>Lachnospirales</taxon>
        <taxon>Lachnospiraceae</taxon>
        <taxon>Wansuia</taxon>
    </lineage>
</organism>
<evidence type="ECO:0000313" key="3">
    <source>
        <dbReference type="Proteomes" id="UP000515860"/>
    </source>
</evidence>
<keyword evidence="3" id="KW-1185">Reference proteome</keyword>
<sequence length="107" mass="12270">MASDREYLQFILGQLSGLEDITYRAMMGEYIIYYHGKIAGGIYDNRLLVKPVKSAISYMKKVSYEFPYEGAKAMLLVDEIDNAEYLAGLFEAMVSELPEQRPRKVFP</sequence>
<dbReference type="InterPro" id="IPR007076">
    <property type="entry name" value="TfoX_N"/>
</dbReference>
<accession>A0A7G9GC61</accession>
<name>A0A7G9GC61_9FIRM</name>
<dbReference type="KEGG" id="whj:H9Q79_16185"/>
<dbReference type="Pfam" id="PF04993">
    <property type="entry name" value="TfoX_N"/>
    <property type="match status" value="1"/>
</dbReference>
<dbReference type="RefSeq" id="WP_118644894.1">
    <property type="nucleotide sequence ID" value="NZ_CP060635.1"/>
</dbReference>
<feature type="domain" description="TfoX N-terminal" evidence="1">
    <location>
        <begin position="14"/>
        <end position="72"/>
    </location>
</feature>
<evidence type="ECO:0000259" key="1">
    <source>
        <dbReference type="Pfam" id="PF04993"/>
    </source>
</evidence>
<gene>
    <name evidence="2" type="ORF">H9Q79_16185</name>
</gene>
<dbReference type="Proteomes" id="UP000515860">
    <property type="component" value="Chromosome"/>
</dbReference>
<dbReference type="AlphaFoldDB" id="A0A7G9GC61"/>
<dbReference type="Gene3D" id="3.30.1460.30">
    <property type="entry name" value="YgaC/TfoX-N like chaperone"/>
    <property type="match status" value="1"/>
</dbReference>
<dbReference type="EMBL" id="CP060635">
    <property type="protein sequence ID" value="QNM08393.1"/>
    <property type="molecule type" value="Genomic_DNA"/>
</dbReference>